<name>C4GL92_9NEIS</name>
<dbReference type="HOGENOM" id="CLU_2898227_0_0_4"/>
<protein>
    <submittedName>
        <fullName evidence="1">Uncharacterized protein</fullName>
    </submittedName>
</protein>
<dbReference type="Proteomes" id="UP000003009">
    <property type="component" value="Unassembled WGS sequence"/>
</dbReference>
<dbReference type="AlphaFoldDB" id="C4GL92"/>
<comment type="caution">
    <text evidence="1">The sequence shown here is derived from an EMBL/GenBank/DDBJ whole genome shotgun (WGS) entry which is preliminary data.</text>
</comment>
<sequence length="62" mass="6924">MNTGADNRIGRPDATCARGFQAASIGAARKQPEKYPKRYANHSQFTRLNKQWAIFNKLQSAA</sequence>
<reference evidence="1" key="1">
    <citation type="submission" date="2009-04" db="EMBL/GenBank/DDBJ databases">
        <authorList>
            <person name="Weinstock G."/>
            <person name="Sodergren E."/>
            <person name="Clifton S."/>
            <person name="Fulton L."/>
            <person name="Fulton B."/>
            <person name="Courtney L."/>
            <person name="Fronick C."/>
            <person name="Harrison M."/>
            <person name="Strong C."/>
            <person name="Farmer C."/>
            <person name="Delahaunty K."/>
            <person name="Markovic C."/>
            <person name="Hall O."/>
            <person name="Minx P."/>
            <person name="Tomlinson C."/>
            <person name="Mitreva M."/>
            <person name="Nelson J."/>
            <person name="Hou S."/>
            <person name="Wollam A."/>
            <person name="Pepin K.H."/>
            <person name="Johnson M."/>
            <person name="Bhonagiri V."/>
            <person name="Nash W.E."/>
            <person name="Warren W."/>
            <person name="Chinwalla A."/>
            <person name="Mardis E.R."/>
            <person name="Wilson R.K."/>
        </authorList>
    </citation>
    <scope>NUCLEOTIDE SEQUENCE [LARGE SCALE GENOMIC DNA]</scope>
    <source>
        <strain evidence="1">ATCC 51147</strain>
    </source>
</reference>
<proteinExistence type="predicted"/>
<accession>C4GL92</accession>
<evidence type="ECO:0000313" key="2">
    <source>
        <dbReference type="Proteomes" id="UP000003009"/>
    </source>
</evidence>
<evidence type="ECO:0000313" key="1">
    <source>
        <dbReference type="EMBL" id="EEP67501.1"/>
    </source>
</evidence>
<gene>
    <name evidence="1" type="ORF">GCWU000324_01749</name>
</gene>
<organism evidence="1 2">
    <name type="scientific">Kingella oralis ATCC 51147</name>
    <dbReference type="NCBI Taxonomy" id="629741"/>
    <lineage>
        <taxon>Bacteria</taxon>
        <taxon>Pseudomonadati</taxon>
        <taxon>Pseudomonadota</taxon>
        <taxon>Betaproteobacteria</taxon>
        <taxon>Neisseriales</taxon>
        <taxon>Neisseriaceae</taxon>
        <taxon>Kingella</taxon>
    </lineage>
</organism>
<dbReference type="EMBL" id="ACJW02000003">
    <property type="protein sequence ID" value="EEP67501.1"/>
    <property type="molecule type" value="Genomic_DNA"/>
</dbReference>
<keyword evidence="2" id="KW-1185">Reference proteome</keyword>